<sequence length="398" mass="45250">MKNSENIYQDAALVKKILLGEANEVERQEFQKRLIHCPDLQNVYEELQDSETLKTAFDEYQNYSSERAYLAFLEKIESKKTKSRKSLLLRVAWYSAAAIVILAIGLAFFLSETKLPQEENEILIQPGTQQAQLTLSDGNTIDIHEKKVVDVVVDGVKVKYKEGVLTYQQTATTEQEIKENIEKTIRSNELAIPRGGENTVVLADGTRVHLNAGSKLIYPTQFAGKRRMVILEGEAYFDVTKDEEHPFVVRTHLGEVTVLGTAFNVNAYRDASVCYTTLVHGKVSFSTPEDKTITLLPGEQAVISASELSKRSVNVDEYVGWVNGVYSFNNRTLGEIMQTFERWYDIQVYYETPDLRDIAYSGSVERYRAINTFLDALELTGDIYYKINGKRILIYKNE</sequence>
<name>A0A401LW26_9BACE</name>
<feature type="domain" description="FecR protein" evidence="2">
    <location>
        <begin position="193"/>
        <end position="283"/>
    </location>
</feature>
<dbReference type="Pfam" id="PF04773">
    <property type="entry name" value="FecR"/>
    <property type="match status" value="1"/>
</dbReference>
<dbReference type="AlphaFoldDB" id="A0A401LW26"/>
<dbReference type="PANTHER" id="PTHR30273">
    <property type="entry name" value="PERIPLASMIC SIGNAL SENSOR AND SIGMA FACTOR ACTIVATOR FECR-RELATED"/>
    <property type="match status" value="1"/>
</dbReference>
<protein>
    <submittedName>
        <fullName evidence="4">Iron dicitrate transporter FecR</fullName>
    </submittedName>
</protein>
<keyword evidence="5" id="KW-1185">Reference proteome</keyword>
<dbReference type="InterPro" id="IPR006860">
    <property type="entry name" value="FecR"/>
</dbReference>
<keyword evidence="1" id="KW-1133">Transmembrane helix</keyword>
<dbReference type="InterPro" id="IPR032508">
    <property type="entry name" value="FecR_C"/>
</dbReference>
<accession>A0A401LW26</accession>
<gene>
    <name evidence="4" type="ORF">KGMB02408_26640</name>
</gene>
<proteinExistence type="predicted"/>
<dbReference type="RefSeq" id="WP_125041604.1">
    <property type="nucleotide sequence ID" value="NZ_BHWB01000007.1"/>
</dbReference>
<dbReference type="GO" id="GO:0016989">
    <property type="term" value="F:sigma factor antagonist activity"/>
    <property type="evidence" value="ECO:0007669"/>
    <property type="project" value="TreeGrafter"/>
</dbReference>
<dbReference type="Gene3D" id="3.55.50.30">
    <property type="match status" value="1"/>
</dbReference>
<evidence type="ECO:0000256" key="1">
    <source>
        <dbReference type="SAM" id="Phobius"/>
    </source>
</evidence>
<keyword evidence="1" id="KW-0472">Membrane</keyword>
<dbReference type="Proteomes" id="UP000288079">
    <property type="component" value="Unassembled WGS sequence"/>
</dbReference>
<evidence type="ECO:0000313" key="5">
    <source>
        <dbReference type="Proteomes" id="UP000288079"/>
    </source>
</evidence>
<evidence type="ECO:0000259" key="2">
    <source>
        <dbReference type="Pfam" id="PF04773"/>
    </source>
</evidence>
<feature type="transmembrane region" description="Helical" evidence="1">
    <location>
        <begin position="87"/>
        <end position="110"/>
    </location>
</feature>
<keyword evidence="1" id="KW-0812">Transmembrane</keyword>
<feature type="domain" description="Protein FecR C-terminal" evidence="3">
    <location>
        <begin position="326"/>
        <end position="394"/>
    </location>
</feature>
<organism evidence="4 5">
    <name type="scientific">Bacteroides faecalis</name>
    <dbReference type="NCBI Taxonomy" id="2447885"/>
    <lineage>
        <taxon>Bacteria</taxon>
        <taxon>Pseudomonadati</taxon>
        <taxon>Bacteroidota</taxon>
        <taxon>Bacteroidia</taxon>
        <taxon>Bacteroidales</taxon>
        <taxon>Bacteroidaceae</taxon>
        <taxon>Bacteroides</taxon>
    </lineage>
</organism>
<comment type="caution">
    <text evidence="4">The sequence shown here is derived from an EMBL/GenBank/DDBJ whole genome shotgun (WGS) entry which is preliminary data.</text>
</comment>
<evidence type="ECO:0000313" key="4">
    <source>
        <dbReference type="EMBL" id="GCB35719.1"/>
    </source>
</evidence>
<dbReference type="OrthoDB" id="1098890at2"/>
<reference evidence="4 5" key="1">
    <citation type="submission" date="2018-10" db="EMBL/GenBank/DDBJ databases">
        <title>Draft Genome Sequence of Bacteroides sp. KCTC 15687.</title>
        <authorList>
            <person name="Yu S.Y."/>
            <person name="Kim J.S."/>
            <person name="Oh B.S."/>
            <person name="Park S.H."/>
            <person name="Kang S.W."/>
            <person name="Park J.E."/>
            <person name="Choi S.H."/>
            <person name="Han K.I."/>
            <person name="Lee K.C."/>
            <person name="Eom M.K."/>
            <person name="Suh M.K."/>
            <person name="Lee D.H."/>
            <person name="Yoon H."/>
            <person name="Kim B."/>
            <person name="Yang S.J."/>
            <person name="Lee J.S."/>
            <person name="Lee J.H."/>
        </authorList>
    </citation>
    <scope>NUCLEOTIDE SEQUENCE [LARGE SCALE GENOMIC DNA]</scope>
    <source>
        <strain evidence="4 5">KCTC 15687</strain>
    </source>
</reference>
<dbReference type="PANTHER" id="PTHR30273:SF2">
    <property type="entry name" value="PROTEIN FECR"/>
    <property type="match status" value="1"/>
</dbReference>
<evidence type="ECO:0000259" key="3">
    <source>
        <dbReference type="Pfam" id="PF16344"/>
    </source>
</evidence>
<dbReference type="FunFam" id="2.60.120.1440:FF:000001">
    <property type="entry name" value="Putative anti-sigma factor"/>
    <property type="match status" value="1"/>
</dbReference>
<dbReference type="Pfam" id="PF16344">
    <property type="entry name" value="FecR_C"/>
    <property type="match status" value="1"/>
</dbReference>
<dbReference type="EMBL" id="BHWB01000007">
    <property type="protein sequence ID" value="GCB35719.1"/>
    <property type="molecule type" value="Genomic_DNA"/>
</dbReference>
<dbReference type="InterPro" id="IPR012373">
    <property type="entry name" value="Ferrdict_sens_TM"/>
</dbReference>
<dbReference type="Gene3D" id="2.60.120.1440">
    <property type="match status" value="1"/>
</dbReference>